<evidence type="ECO:0000313" key="4">
    <source>
        <dbReference type="Proteomes" id="UP000468828"/>
    </source>
</evidence>
<keyword evidence="1" id="KW-0812">Transmembrane</keyword>
<dbReference type="AlphaFoldDB" id="A0A6P0EUL3"/>
<keyword evidence="1" id="KW-1133">Transmembrane helix</keyword>
<keyword evidence="1" id="KW-0472">Membrane</keyword>
<feature type="transmembrane region" description="Helical" evidence="1">
    <location>
        <begin position="81"/>
        <end position="101"/>
    </location>
</feature>
<dbReference type="Proteomes" id="UP000468828">
    <property type="component" value="Unassembled WGS sequence"/>
</dbReference>
<organism evidence="2 4">
    <name type="scientific">Modestobacter muralis</name>
    <dbReference type="NCBI Taxonomy" id="1608614"/>
    <lineage>
        <taxon>Bacteria</taxon>
        <taxon>Bacillati</taxon>
        <taxon>Actinomycetota</taxon>
        <taxon>Actinomycetes</taxon>
        <taxon>Geodermatophilales</taxon>
        <taxon>Geodermatophilaceae</taxon>
        <taxon>Modestobacter</taxon>
    </lineage>
</organism>
<accession>A0A6P0EUL3</accession>
<evidence type="ECO:0000256" key="1">
    <source>
        <dbReference type="SAM" id="Phobius"/>
    </source>
</evidence>
<keyword evidence="4" id="KW-1185">Reference proteome</keyword>
<name>A0A6P0EUL3_9ACTN</name>
<reference evidence="3 5" key="2">
    <citation type="submission" date="2020-02" db="EMBL/GenBank/DDBJ databases">
        <title>The WGS of Modestobacter muralis DSM 100205.</title>
        <authorList>
            <person name="Jiang Z."/>
        </authorList>
    </citation>
    <scope>NUCLEOTIDE SEQUENCE [LARGE SCALE GENOMIC DNA]</scope>
    <source>
        <strain evidence="3 5">DSM 100205</strain>
    </source>
</reference>
<reference evidence="2 4" key="1">
    <citation type="submission" date="2020-01" db="EMBL/GenBank/DDBJ databases">
        <title>the WGS Modestobacter muralis CPCC 204518.</title>
        <authorList>
            <person name="Jiang Z."/>
        </authorList>
    </citation>
    <scope>NUCLEOTIDE SEQUENCE [LARGE SCALE GENOMIC DNA]</scope>
    <source>
        <strain evidence="2 4">DSM 100205</strain>
    </source>
</reference>
<evidence type="ECO:0000313" key="3">
    <source>
        <dbReference type="EMBL" id="NEN51194.1"/>
    </source>
</evidence>
<dbReference type="Proteomes" id="UP000471152">
    <property type="component" value="Unassembled WGS sequence"/>
</dbReference>
<dbReference type="EMBL" id="JAAGWB010000021">
    <property type="protein sequence ID" value="NEN51194.1"/>
    <property type="molecule type" value="Genomic_DNA"/>
</dbReference>
<sequence>MVVEALMVAGVLLLPGPALVLGATRVQHRLGRSSVHDRADRVELALLVTGRLLGLLLLLGLSAVTLLACIGALVRERTLPSLVYVFFVADLLVATLVLLTVGRRDRRPGRRSTSPARR</sequence>
<dbReference type="EMBL" id="JAAGWH010000019">
    <property type="protein sequence ID" value="NEK94306.1"/>
    <property type="molecule type" value="Genomic_DNA"/>
</dbReference>
<evidence type="ECO:0000313" key="2">
    <source>
        <dbReference type="EMBL" id="NEK94306.1"/>
    </source>
</evidence>
<feature type="transmembrane region" description="Helical" evidence="1">
    <location>
        <begin position="6"/>
        <end position="23"/>
    </location>
</feature>
<protein>
    <submittedName>
        <fullName evidence="2">Uncharacterized protein</fullName>
    </submittedName>
</protein>
<gene>
    <name evidence="3" type="ORF">G3R41_09645</name>
    <name evidence="2" type="ORF">GCU67_08990</name>
</gene>
<comment type="caution">
    <text evidence="2">The sequence shown here is derived from an EMBL/GenBank/DDBJ whole genome shotgun (WGS) entry which is preliminary data.</text>
</comment>
<evidence type="ECO:0000313" key="5">
    <source>
        <dbReference type="Proteomes" id="UP000471152"/>
    </source>
</evidence>
<feature type="transmembrane region" description="Helical" evidence="1">
    <location>
        <begin position="44"/>
        <end position="75"/>
    </location>
</feature>
<dbReference type="RefSeq" id="WP_163610882.1">
    <property type="nucleotide sequence ID" value="NZ_JAAGWB010000021.1"/>
</dbReference>
<proteinExistence type="predicted"/>